<protein>
    <submittedName>
        <fullName evidence="15">Iron complex outermembrane recepter protein</fullName>
    </submittedName>
</protein>
<dbReference type="GO" id="GO:0009279">
    <property type="term" value="C:cell outer membrane"/>
    <property type="evidence" value="ECO:0007669"/>
    <property type="project" value="UniProtKB-SubCell"/>
</dbReference>
<evidence type="ECO:0000256" key="4">
    <source>
        <dbReference type="ARBA" id="ARBA00022452"/>
    </source>
</evidence>
<evidence type="ECO:0000313" key="16">
    <source>
        <dbReference type="Proteomes" id="UP000199561"/>
    </source>
</evidence>
<sequence>MAILPAQATKHLEELSLEELMQIRVVGVSKYEQSQQQVAAAVSVITRNDIKTYGWRTLGEALASLPGVHTTYDRQYTYFGTRGFGLPGDFNTRVLISINGNRINDATYDQGPIGREFPLDLDLIERIEFIPGPGSAVYGQNAMLGVVNIVTRKGNDVNGIELSGSYNTLQSTFQDRVTMGKTFDNGLDALVSFTGIQSKGQDLFFDFGDTGISGTARGQDGEDVKQFYAQLRRGPLSFDFIYGNRRKEVPTAAYLSDPLVPGQFERDLHLRTQIQYNDYFLNDTLNVLGRVFLGQFRYHSPATYEGAETLATGPSDWHGAEIRFVSTAVARHKLMLGVEYQNNTRIQQTTQVFVAPQDNVDIESAVLRTGVYLQDEWQITETLTATAGLRYDYNGWIGSRLSPRGALIWQATPKATLKALYGRAHRAPNSYERDFADGISQIANPHLNSETIDTVELIADYRITESMNLRTALYRWNMRNLIVFRDNPEQEKLPFFQQSDVDVIARGVEFSADKTWSWGGRLRASFALQDDKFAQSRLVNSPQYLSKLNFTTPLPFAGLRLGYELQYNSKRKTLDDTHVGGYVLSNLNLMTDVRAIKGLQASLALYNLFDEHYLHPASDNNWQNSIVQDGRSVRFRLDYRF</sequence>
<comment type="subcellular location">
    <subcellularLocation>
        <location evidence="1 11">Cell outer membrane</location>
        <topology evidence="1 11">Multi-pass membrane protein</topology>
    </subcellularLocation>
</comment>
<dbReference type="Proteomes" id="UP000199561">
    <property type="component" value="Unassembled WGS sequence"/>
</dbReference>
<evidence type="ECO:0000256" key="10">
    <source>
        <dbReference type="ARBA" id="ARBA00023237"/>
    </source>
</evidence>
<proteinExistence type="inferred from homology"/>
<feature type="domain" description="TonB-dependent receptor-like beta-barrel" evidence="13">
    <location>
        <begin position="265"/>
        <end position="608"/>
    </location>
</feature>
<keyword evidence="7 12" id="KW-0798">TonB box</keyword>
<dbReference type="InterPro" id="IPR012910">
    <property type="entry name" value="Plug_dom"/>
</dbReference>
<dbReference type="Gene3D" id="2.170.130.10">
    <property type="entry name" value="TonB-dependent receptor, plug domain"/>
    <property type="match status" value="1"/>
</dbReference>
<keyword evidence="8 11" id="KW-0472">Membrane</keyword>
<evidence type="ECO:0000256" key="5">
    <source>
        <dbReference type="ARBA" id="ARBA00022692"/>
    </source>
</evidence>
<keyword evidence="4 11" id="KW-1134">Transmembrane beta strand</keyword>
<comment type="similarity">
    <text evidence="2 11 12">Belongs to the TonB-dependent receptor family.</text>
</comment>
<keyword evidence="9" id="KW-0675">Receptor</keyword>
<keyword evidence="3 11" id="KW-0813">Transport</keyword>
<dbReference type="InterPro" id="IPR000531">
    <property type="entry name" value="Beta-barrel_TonB"/>
</dbReference>
<dbReference type="STRING" id="52442.SAMN05421880_13618"/>
<evidence type="ECO:0000256" key="1">
    <source>
        <dbReference type="ARBA" id="ARBA00004571"/>
    </source>
</evidence>
<dbReference type="Pfam" id="PF07715">
    <property type="entry name" value="Plug"/>
    <property type="match status" value="1"/>
</dbReference>
<evidence type="ECO:0000256" key="3">
    <source>
        <dbReference type="ARBA" id="ARBA00022448"/>
    </source>
</evidence>
<feature type="domain" description="TonB-dependent receptor plug" evidence="14">
    <location>
        <begin position="35"/>
        <end position="146"/>
    </location>
</feature>
<dbReference type="InterPro" id="IPR037066">
    <property type="entry name" value="Plug_dom_sf"/>
</dbReference>
<dbReference type="PROSITE" id="PS52016">
    <property type="entry name" value="TONB_DEPENDENT_REC_3"/>
    <property type="match status" value="1"/>
</dbReference>
<keyword evidence="5 11" id="KW-0812">Transmembrane</keyword>
<evidence type="ECO:0000259" key="14">
    <source>
        <dbReference type="Pfam" id="PF07715"/>
    </source>
</evidence>
<accession>A0A1I4TYW6</accession>
<dbReference type="EMBL" id="FOUF01000036">
    <property type="protein sequence ID" value="SFM81944.1"/>
    <property type="molecule type" value="Genomic_DNA"/>
</dbReference>
<dbReference type="RefSeq" id="WP_177182375.1">
    <property type="nucleotide sequence ID" value="NZ_FOUF01000036.1"/>
</dbReference>
<organism evidence="15 16">
    <name type="scientific">Nitrosomonas nitrosa</name>
    <dbReference type="NCBI Taxonomy" id="52442"/>
    <lineage>
        <taxon>Bacteria</taxon>
        <taxon>Pseudomonadati</taxon>
        <taxon>Pseudomonadota</taxon>
        <taxon>Betaproteobacteria</taxon>
        <taxon>Nitrosomonadales</taxon>
        <taxon>Nitrosomonadaceae</taxon>
        <taxon>Nitrosomonas</taxon>
    </lineage>
</organism>
<evidence type="ECO:0000256" key="8">
    <source>
        <dbReference type="ARBA" id="ARBA00023136"/>
    </source>
</evidence>
<evidence type="ECO:0000256" key="12">
    <source>
        <dbReference type="RuleBase" id="RU003357"/>
    </source>
</evidence>
<evidence type="ECO:0000313" key="15">
    <source>
        <dbReference type="EMBL" id="SFM81944.1"/>
    </source>
</evidence>
<dbReference type="PANTHER" id="PTHR30069">
    <property type="entry name" value="TONB-DEPENDENT OUTER MEMBRANE RECEPTOR"/>
    <property type="match status" value="1"/>
</dbReference>
<keyword evidence="6" id="KW-0732">Signal</keyword>
<dbReference type="GO" id="GO:0044718">
    <property type="term" value="P:siderophore transmembrane transport"/>
    <property type="evidence" value="ECO:0007669"/>
    <property type="project" value="TreeGrafter"/>
</dbReference>
<dbReference type="InterPro" id="IPR036942">
    <property type="entry name" value="Beta-barrel_TonB_sf"/>
</dbReference>
<evidence type="ECO:0000259" key="13">
    <source>
        <dbReference type="Pfam" id="PF00593"/>
    </source>
</evidence>
<evidence type="ECO:0000256" key="11">
    <source>
        <dbReference type="PROSITE-ProRule" id="PRU01360"/>
    </source>
</evidence>
<evidence type="ECO:0000256" key="6">
    <source>
        <dbReference type="ARBA" id="ARBA00022729"/>
    </source>
</evidence>
<evidence type="ECO:0000256" key="7">
    <source>
        <dbReference type="ARBA" id="ARBA00023077"/>
    </source>
</evidence>
<evidence type="ECO:0000256" key="9">
    <source>
        <dbReference type="ARBA" id="ARBA00023170"/>
    </source>
</evidence>
<dbReference type="PANTHER" id="PTHR30069:SF29">
    <property type="entry name" value="HEMOGLOBIN AND HEMOGLOBIN-HAPTOGLOBIN-BINDING PROTEIN 1-RELATED"/>
    <property type="match status" value="1"/>
</dbReference>
<dbReference type="SUPFAM" id="SSF56935">
    <property type="entry name" value="Porins"/>
    <property type="match status" value="1"/>
</dbReference>
<gene>
    <name evidence="15" type="ORF">SAMN05421880_13618</name>
</gene>
<dbReference type="GO" id="GO:0015344">
    <property type="term" value="F:siderophore uptake transmembrane transporter activity"/>
    <property type="evidence" value="ECO:0007669"/>
    <property type="project" value="TreeGrafter"/>
</dbReference>
<dbReference type="InterPro" id="IPR039426">
    <property type="entry name" value="TonB-dep_rcpt-like"/>
</dbReference>
<evidence type="ECO:0000256" key="2">
    <source>
        <dbReference type="ARBA" id="ARBA00009810"/>
    </source>
</evidence>
<dbReference type="Gene3D" id="2.40.170.20">
    <property type="entry name" value="TonB-dependent receptor, beta-barrel domain"/>
    <property type="match status" value="1"/>
</dbReference>
<keyword evidence="10 11" id="KW-0998">Cell outer membrane</keyword>
<name>A0A1I4TYW6_9PROT</name>
<reference evidence="15 16" key="1">
    <citation type="submission" date="2016-10" db="EMBL/GenBank/DDBJ databases">
        <authorList>
            <person name="de Groot N.N."/>
        </authorList>
    </citation>
    <scope>NUCLEOTIDE SEQUENCE [LARGE SCALE GENOMIC DNA]</scope>
    <source>
        <strain evidence="15 16">Nm146</strain>
    </source>
</reference>
<dbReference type="AlphaFoldDB" id="A0A1I4TYW6"/>
<keyword evidence="16" id="KW-1185">Reference proteome</keyword>
<dbReference type="Pfam" id="PF00593">
    <property type="entry name" value="TonB_dep_Rec_b-barrel"/>
    <property type="match status" value="1"/>
</dbReference>